<dbReference type="PANTHER" id="PTHR44591:SF23">
    <property type="entry name" value="CHEY SUBFAMILY"/>
    <property type="match status" value="1"/>
</dbReference>
<dbReference type="PROSITE" id="PS50110">
    <property type="entry name" value="RESPONSE_REGULATORY"/>
    <property type="match status" value="1"/>
</dbReference>
<evidence type="ECO:0000256" key="2">
    <source>
        <dbReference type="PROSITE-ProRule" id="PRU00169"/>
    </source>
</evidence>
<keyword evidence="5" id="KW-1185">Reference proteome</keyword>
<dbReference type="OrthoDB" id="9813953at2"/>
<dbReference type="SMART" id="SM00448">
    <property type="entry name" value="REC"/>
    <property type="match status" value="1"/>
</dbReference>
<feature type="modified residue" description="4-aspartylphosphate" evidence="2">
    <location>
        <position position="57"/>
    </location>
</feature>
<gene>
    <name evidence="4" type="primary">tcrX</name>
    <name evidence="4" type="ORF">Poly59_06670</name>
</gene>
<evidence type="ECO:0000313" key="4">
    <source>
        <dbReference type="EMBL" id="TWU57758.1"/>
    </source>
</evidence>
<dbReference type="InterPro" id="IPR001789">
    <property type="entry name" value="Sig_transdc_resp-reg_receiver"/>
</dbReference>
<organism evidence="4 5">
    <name type="scientific">Rubripirellula reticaptiva</name>
    <dbReference type="NCBI Taxonomy" id="2528013"/>
    <lineage>
        <taxon>Bacteria</taxon>
        <taxon>Pseudomonadati</taxon>
        <taxon>Planctomycetota</taxon>
        <taxon>Planctomycetia</taxon>
        <taxon>Pirellulales</taxon>
        <taxon>Pirellulaceae</taxon>
        <taxon>Rubripirellula</taxon>
    </lineage>
</organism>
<dbReference type="InterPro" id="IPR050595">
    <property type="entry name" value="Bact_response_regulator"/>
</dbReference>
<dbReference type="PANTHER" id="PTHR44591">
    <property type="entry name" value="STRESS RESPONSE REGULATOR PROTEIN 1"/>
    <property type="match status" value="1"/>
</dbReference>
<accession>A0A5C6F8M8</accession>
<proteinExistence type="predicted"/>
<dbReference type="Gene3D" id="3.40.50.2300">
    <property type="match status" value="1"/>
</dbReference>
<sequence length="148" mass="16203">MFNSSGIKLLLVLAEPVLADLTSFRLELLGYQVETVATGSEANASISIATPDLIIIDTQLRDGDGLEWIARARNDQTIANTPVLVISLDTSLETVERAHHASAQDYLISPFDPTVMEEKIEQLLATRFANTGRKQAKNQATKPQGLKR</sequence>
<dbReference type="AlphaFoldDB" id="A0A5C6F8M8"/>
<evidence type="ECO:0000313" key="5">
    <source>
        <dbReference type="Proteomes" id="UP000317977"/>
    </source>
</evidence>
<dbReference type="RefSeq" id="WP_146532600.1">
    <property type="nucleotide sequence ID" value="NZ_SJPX01000001.1"/>
</dbReference>
<dbReference type="Proteomes" id="UP000317977">
    <property type="component" value="Unassembled WGS sequence"/>
</dbReference>
<protein>
    <submittedName>
        <fullName evidence="4">Putative transcriptional regulatory protein TcrX</fullName>
    </submittedName>
</protein>
<feature type="domain" description="Response regulatory" evidence="3">
    <location>
        <begin position="8"/>
        <end position="124"/>
    </location>
</feature>
<dbReference type="Pfam" id="PF00072">
    <property type="entry name" value="Response_reg"/>
    <property type="match status" value="1"/>
</dbReference>
<keyword evidence="1 2" id="KW-0597">Phosphoprotein</keyword>
<dbReference type="EMBL" id="SJPX01000001">
    <property type="protein sequence ID" value="TWU57758.1"/>
    <property type="molecule type" value="Genomic_DNA"/>
</dbReference>
<comment type="caution">
    <text evidence="4">The sequence shown here is derived from an EMBL/GenBank/DDBJ whole genome shotgun (WGS) entry which is preliminary data.</text>
</comment>
<name>A0A5C6F8M8_9BACT</name>
<reference evidence="4 5" key="1">
    <citation type="submission" date="2019-02" db="EMBL/GenBank/DDBJ databases">
        <title>Deep-cultivation of Planctomycetes and their phenomic and genomic characterization uncovers novel biology.</title>
        <authorList>
            <person name="Wiegand S."/>
            <person name="Jogler M."/>
            <person name="Boedeker C."/>
            <person name="Pinto D."/>
            <person name="Vollmers J."/>
            <person name="Rivas-Marin E."/>
            <person name="Kohn T."/>
            <person name="Peeters S.H."/>
            <person name="Heuer A."/>
            <person name="Rast P."/>
            <person name="Oberbeckmann S."/>
            <person name="Bunk B."/>
            <person name="Jeske O."/>
            <person name="Meyerdierks A."/>
            <person name="Storesund J.E."/>
            <person name="Kallscheuer N."/>
            <person name="Luecker S."/>
            <person name="Lage O.M."/>
            <person name="Pohl T."/>
            <person name="Merkel B.J."/>
            <person name="Hornburger P."/>
            <person name="Mueller R.-W."/>
            <person name="Bruemmer F."/>
            <person name="Labrenz M."/>
            <person name="Spormann A.M."/>
            <person name="Op Den Camp H."/>
            <person name="Overmann J."/>
            <person name="Amann R."/>
            <person name="Jetten M.S.M."/>
            <person name="Mascher T."/>
            <person name="Medema M.H."/>
            <person name="Devos D.P."/>
            <person name="Kaster A.-K."/>
            <person name="Ovreas L."/>
            <person name="Rohde M."/>
            <person name="Galperin M.Y."/>
            <person name="Jogler C."/>
        </authorList>
    </citation>
    <scope>NUCLEOTIDE SEQUENCE [LARGE SCALE GENOMIC DNA]</scope>
    <source>
        <strain evidence="4 5">Poly59</strain>
    </source>
</reference>
<dbReference type="GO" id="GO:0000160">
    <property type="term" value="P:phosphorelay signal transduction system"/>
    <property type="evidence" value="ECO:0007669"/>
    <property type="project" value="InterPro"/>
</dbReference>
<dbReference type="CDD" id="cd00156">
    <property type="entry name" value="REC"/>
    <property type="match status" value="1"/>
</dbReference>
<evidence type="ECO:0000259" key="3">
    <source>
        <dbReference type="PROSITE" id="PS50110"/>
    </source>
</evidence>
<dbReference type="InterPro" id="IPR011006">
    <property type="entry name" value="CheY-like_superfamily"/>
</dbReference>
<evidence type="ECO:0000256" key="1">
    <source>
        <dbReference type="ARBA" id="ARBA00022553"/>
    </source>
</evidence>
<dbReference type="SUPFAM" id="SSF52172">
    <property type="entry name" value="CheY-like"/>
    <property type="match status" value="1"/>
</dbReference>